<name>F0SPN5_RUBBR</name>
<organism evidence="6 7">
    <name type="scientific">Rubinisphaera brasiliensis (strain ATCC 49424 / DSM 5305 / JCM 21570 / IAM 15109 / NBRC 103401 / IFAM 1448)</name>
    <name type="common">Planctomyces brasiliensis</name>
    <dbReference type="NCBI Taxonomy" id="756272"/>
    <lineage>
        <taxon>Bacteria</taxon>
        <taxon>Pseudomonadati</taxon>
        <taxon>Planctomycetota</taxon>
        <taxon>Planctomycetia</taxon>
        <taxon>Planctomycetales</taxon>
        <taxon>Planctomycetaceae</taxon>
        <taxon>Rubinisphaera</taxon>
    </lineage>
</organism>
<evidence type="ECO:0000256" key="3">
    <source>
        <dbReference type="ARBA" id="ARBA00022845"/>
    </source>
</evidence>
<dbReference type="KEGG" id="pbs:Plabr_1382"/>
<dbReference type="GO" id="GO:0005829">
    <property type="term" value="C:cytosol"/>
    <property type="evidence" value="ECO:0007669"/>
    <property type="project" value="TreeGrafter"/>
</dbReference>
<dbReference type="eggNOG" id="COG1551">
    <property type="taxonomic scope" value="Bacteria"/>
</dbReference>
<keyword evidence="2 5" id="KW-0678">Repressor</keyword>
<comment type="subunit">
    <text evidence="5">Homodimer; the beta-strands of each monomer intercalate to form a hydrophobic core, while the alpha-helices form wings that extend away from the core.</text>
</comment>
<evidence type="ECO:0000256" key="2">
    <source>
        <dbReference type="ARBA" id="ARBA00022491"/>
    </source>
</evidence>
<dbReference type="InterPro" id="IPR003751">
    <property type="entry name" value="CsrA"/>
</dbReference>
<reference evidence="7" key="1">
    <citation type="submission" date="2011-02" db="EMBL/GenBank/DDBJ databases">
        <title>The complete genome of Planctomyces brasiliensis DSM 5305.</title>
        <authorList>
            <person name="Lucas S."/>
            <person name="Copeland A."/>
            <person name="Lapidus A."/>
            <person name="Bruce D."/>
            <person name="Goodwin L."/>
            <person name="Pitluck S."/>
            <person name="Kyrpides N."/>
            <person name="Mavromatis K."/>
            <person name="Pagani I."/>
            <person name="Ivanova N."/>
            <person name="Ovchinnikova G."/>
            <person name="Lu M."/>
            <person name="Detter J.C."/>
            <person name="Han C."/>
            <person name="Land M."/>
            <person name="Hauser L."/>
            <person name="Markowitz V."/>
            <person name="Cheng J.-F."/>
            <person name="Hugenholtz P."/>
            <person name="Woyke T."/>
            <person name="Wu D."/>
            <person name="Tindall B."/>
            <person name="Pomrenke H.G."/>
            <person name="Brambilla E."/>
            <person name="Klenk H.-P."/>
            <person name="Eisen J.A."/>
        </authorList>
    </citation>
    <scope>NUCLEOTIDE SEQUENCE [LARGE SCALE GENOMIC DNA]</scope>
    <source>
        <strain evidence="7">ATCC 49424 / DSM 5305 / JCM 21570 / NBRC 103401 / IFAM 1448</strain>
    </source>
</reference>
<dbReference type="GO" id="GO:0006109">
    <property type="term" value="P:regulation of carbohydrate metabolic process"/>
    <property type="evidence" value="ECO:0007669"/>
    <property type="project" value="InterPro"/>
</dbReference>
<dbReference type="GO" id="GO:0044781">
    <property type="term" value="P:bacterial-type flagellum organization"/>
    <property type="evidence" value="ECO:0007669"/>
    <property type="project" value="UniProtKB-KW"/>
</dbReference>
<dbReference type="HOGENOM" id="CLU_164837_0_0_0"/>
<dbReference type="PANTHER" id="PTHR34984">
    <property type="entry name" value="CARBON STORAGE REGULATOR"/>
    <property type="match status" value="1"/>
</dbReference>
<dbReference type="GO" id="GO:1902208">
    <property type="term" value="P:regulation of bacterial-type flagellum assembly"/>
    <property type="evidence" value="ECO:0007669"/>
    <property type="project" value="UniProtKB-UniRule"/>
</dbReference>
<accession>F0SPN5</accession>
<dbReference type="PANTHER" id="PTHR34984:SF1">
    <property type="entry name" value="CARBON STORAGE REGULATOR"/>
    <property type="match status" value="1"/>
</dbReference>
<dbReference type="RefSeq" id="WP_013627724.1">
    <property type="nucleotide sequence ID" value="NC_015174.1"/>
</dbReference>
<comment type="subcellular location">
    <subcellularLocation>
        <location evidence="5">Cytoplasm</location>
    </subcellularLocation>
</comment>
<dbReference type="FunFam" id="2.60.40.4380:FF:000002">
    <property type="entry name" value="Translational regulator CsrA"/>
    <property type="match status" value="1"/>
</dbReference>
<dbReference type="GO" id="GO:0045947">
    <property type="term" value="P:negative regulation of translational initiation"/>
    <property type="evidence" value="ECO:0007669"/>
    <property type="project" value="UniProtKB-UniRule"/>
</dbReference>
<comment type="similarity">
    <text evidence="5">Belongs to the CsrA/RsmA family.</text>
</comment>
<evidence type="ECO:0000256" key="4">
    <source>
        <dbReference type="ARBA" id="ARBA00022884"/>
    </source>
</evidence>
<keyword evidence="4 5" id="KW-0694">RNA-binding</keyword>
<dbReference type="AlphaFoldDB" id="F0SPN5"/>
<dbReference type="OrthoDB" id="289081at2"/>
<keyword evidence="1 5" id="KW-0963">Cytoplasm</keyword>
<dbReference type="SUPFAM" id="SSF117130">
    <property type="entry name" value="CsrA-like"/>
    <property type="match status" value="1"/>
</dbReference>
<evidence type="ECO:0000313" key="6">
    <source>
        <dbReference type="EMBL" id="ADY58994.1"/>
    </source>
</evidence>
<dbReference type="GO" id="GO:0048027">
    <property type="term" value="F:mRNA 5'-UTR binding"/>
    <property type="evidence" value="ECO:0007669"/>
    <property type="project" value="UniProtKB-UniRule"/>
</dbReference>
<keyword evidence="3 5" id="KW-0810">Translation regulation</keyword>
<proteinExistence type="inferred from homology"/>
<evidence type="ECO:0000256" key="5">
    <source>
        <dbReference type="HAMAP-Rule" id="MF_00167"/>
    </source>
</evidence>
<keyword evidence="5" id="KW-1005">Bacterial flagellum biogenesis</keyword>
<dbReference type="STRING" id="756272.Plabr_1382"/>
<dbReference type="HAMAP" id="MF_00167">
    <property type="entry name" value="CsrA"/>
    <property type="match status" value="1"/>
</dbReference>
<dbReference type="InterPro" id="IPR036107">
    <property type="entry name" value="CsrA_sf"/>
</dbReference>
<keyword evidence="7" id="KW-1185">Reference proteome</keyword>
<dbReference type="Proteomes" id="UP000006860">
    <property type="component" value="Chromosome"/>
</dbReference>
<dbReference type="GO" id="GO:0006402">
    <property type="term" value="P:mRNA catabolic process"/>
    <property type="evidence" value="ECO:0007669"/>
    <property type="project" value="InterPro"/>
</dbReference>
<dbReference type="Pfam" id="PF02599">
    <property type="entry name" value="CsrA"/>
    <property type="match status" value="1"/>
</dbReference>
<gene>
    <name evidence="5" type="primary">csrA</name>
    <name evidence="6" type="ordered locus">Plabr_1382</name>
</gene>
<comment type="function">
    <text evidence="5">A translational regulator that binds mRNA to regulate translation initiation and/or mRNA stability. Usually binds in the 5'-UTR at or near the Shine-Dalgarno sequence preventing ribosome-binding, thus repressing translation. Its main target seems to be the major flagellin gene, while its function is anatagonized by FliW.</text>
</comment>
<sequence length="67" mass="7332">MLVLSRKSGEKIRIGDDVAITVVRIGPNTVRLGIEAPRDMSILREELCQADAEQPRKDQGIQDAMAG</sequence>
<dbReference type="EMBL" id="CP002546">
    <property type="protein sequence ID" value="ADY58994.1"/>
    <property type="molecule type" value="Genomic_DNA"/>
</dbReference>
<dbReference type="Gene3D" id="2.60.40.4380">
    <property type="entry name" value="Translational regulator CsrA"/>
    <property type="match status" value="1"/>
</dbReference>
<evidence type="ECO:0000313" key="7">
    <source>
        <dbReference type="Proteomes" id="UP000006860"/>
    </source>
</evidence>
<evidence type="ECO:0000256" key="1">
    <source>
        <dbReference type="ARBA" id="ARBA00022490"/>
    </source>
</evidence>
<protein>
    <recommendedName>
        <fullName evidence="5">Translational regulator CsrA</fullName>
    </recommendedName>
</protein>